<evidence type="ECO:0000313" key="7">
    <source>
        <dbReference type="EMBL" id="NDW05001.1"/>
    </source>
</evidence>
<comment type="similarity">
    <text evidence="2">Belongs to the FAD-binding oxidoreductase/transferase type 4 family.</text>
</comment>
<accession>A0A6N9T1G6</accession>
<dbReference type="InterPro" id="IPR036318">
    <property type="entry name" value="FAD-bd_PCMH-like_sf"/>
</dbReference>
<evidence type="ECO:0000313" key="8">
    <source>
        <dbReference type="Proteomes" id="UP000469011"/>
    </source>
</evidence>
<dbReference type="Gene3D" id="3.30.465.10">
    <property type="match status" value="1"/>
</dbReference>
<dbReference type="GO" id="GO:0022904">
    <property type="term" value="P:respiratory electron transport chain"/>
    <property type="evidence" value="ECO:0007669"/>
    <property type="project" value="TreeGrafter"/>
</dbReference>
<gene>
    <name evidence="7" type="ORF">GTK09_11215</name>
</gene>
<evidence type="ECO:0000256" key="3">
    <source>
        <dbReference type="ARBA" id="ARBA00022630"/>
    </source>
</evidence>
<dbReference type="GO" id="GO:0071949">
    <property type="term" value="F:FAD binding"/>
    <property type="evidence" value="ECO:0007669"/>
    <property type="project" value="InterPro"/>
</dbReference>
<dbReference type="InterPro" id="IPR016166">
    <property type="entry name" value="FAD-bd_PCMH"/>
</dbReference>
<evidence type="ECO:0000256" key="1">
    <source>
        <dbReference type="ARBA" id="ARBA00001974"/>
    </source>
</evidence>
<dbReference type="InterPro" id="IPR006094">
    <property type="entry name" value="Oxid_FAD_bind_N"/>
</dbReference>
<dbReference type="EMBL" id="JAAAMG010000007">
    <property type="protein sequence ID" value="NDW05001.1"/>
    <property type="molecule type" value="Genomic_DNA"/>
</dbReference>
<keyword evidence="8" id="KW-1185">Reference proteome</keyword>
<evidence type="ECO:0000256" key="4">
    <source>
        <dbReference type="ARBA" id="ARBA00022827"/>
    </source>
</evidence>
<dbReference type="PROSITE" id="PS51387">
    <property type="entry name" value="FAD_PCMH"/>
    <property type="match status" value="1"/>
</dbReference>
<name>A0A6N9T1G6_9HYPH</name>
<dbReference type="InterPro" id="IPR016171">
    <property type="entry name" value="Vanillyl_alc_oxidase_C-sub2"/>
</dbReference>
<dbReference type="InterPro" id="IPR051264">
    <property type="entry name" value="FAD-oxidored/transferase_4"/>
</dbReference>
<dbReference type="SUPFAM" id="SSF56176">
    <property type="entry name" value="FAD-binding/transporter-associated domain-like"/>
    <property type="match status" value="1"/>
</dbReference>
<dbReference type="PANTHER" id="PTHR43716:SF1">
    <property type="entry name" value="D-2-HYDROXYGLUTARATE DEHYDROGENASE, MITOCHONDRIAL"/>
    <property type="match status" value="1"/>
</dbReference>
<organism evidence="7 8">
    <name type="scientific">Jiella pacifica</name>
    <dbReference type="NCBI Taxonomy" id="2696469"/>
    <lineage>
        <taxon>Bacteria</taxon>
        <taxon>Pseudomonadati</taxon>
        <taxon>Pseudomonadota</taxon>
        <taxon>Alphaproteobacteria</taxon>
        <taxon>Hyphomicrobiales</taxon>
        <taxon>Aurantimonadaceae</taxon>
        <taxon>Jiella</taxon>
    </lineage>
</organism>
<dbReference type="Pfam" id="PF01565">
    <property type="entry name" value="FAD_binding_4"/>
    <property type="match status" value="1"/>
</dbReference>
<dbReference type="PANTHER" id="PTHR43716">
    <property type="entry name" value="D-2-HYDROXYGLUTARATE DEHYDROGENASE, MITOCHONDRIAL"/>
    <property type="match status" value="1"/>
</dbReference>
<dbReference type="Gene3D" id="3.30.43.10">
    <property type="entry name" value="Uridine Diphospho-n-acetylenolpyruvylglucosamine Reductase, domain 2"/>
    <property type="match status" value="1"/>
</dbReference>
<dbReference type="RefSeq" id="WP_163463242.1">
    <property type="nucleotide sequence ID" value="NZ_JAAAMG010000007.1"/>
</dbReference>
<comment type="cofactor">
    <cofactor evidence="1">
        <name>FAD</name>
        <dbReference type="ChEBI" id="CHEBI:57692"/>
    </cofactor>
</comment>
<proteinExistence type="inferred from homology"/>
<comment type="caution">
    <text evidence="7">The sequence shown here is derived from an EMBL/GenBank/DDBJ whole genome shotgun (WGS) entry which is preliminary data.</text>
</comment>
<dbReference type="AlphaFoldDB" id="A0A6N9T1G6"/>
<dbReference type="Proteomes" id="UP000469011">
    <property type="component" value="Unassembled WGS sequence"/>
</dbReference>
<keyword evidence="3" id="KW-0285">Flavoprotein</keyword>
<dbReference type="InterPro" id="IPR016169">
    <property type="entry name" value="FAD-bd_PCMH_sub2"/>
</dbReference>
<evidence type="ECO:0000256" key="5">
    <source>
        <dbReference type="ARBA" id="ARBA00023002"/>
    </source>
</evidence>
<dbReference type="InterPro" id="IPR016167">
    <property type="entry name" value="FAD-bd_PCMH_sub1"/>
</dbReference>
<dbReference type="Gene3D" id="3.30.70.2190">
    <property type="match status" value="1"/>
</dbReference>
<dbReference type="Gene3D" id="1.10.45.10">
    <property type="entry name" value="Vanillyl-alcohol Oxidase, Chain A, domain 4"/>
    <property type="match status" value="1"/>
</dbReference>
<dbReference type="Gene3D" id="3.30.70.2740">
    <property type="match status" value="1"/>
</dbReference>
<keyword evidence="5" id="KW-0560">Oxidoreductase</keyword>
<dbReference type="GO" id="GO:0016491">
    <property type="term" value="F:oxidoreductase activity"/>
    <property type="evidence" value="ECO:0007669"/>
    <property type="project" value="UniProtKB-KW"/>
</dbReference>
<dbReference type="InterPro" id="IPR004113">
    <property type="entry name" value="FAD-bd_oxidored_4_C"/>
</dbReference>
<dbReference type="InterPro" id="IPR016164">
    <property type="entry name" value="FAD-linked_Oxase-like_C"/>
</dbReference>
<feature type="domain" description="FAD-binding PCMH-type" evidence="6">
    <location>
        <begin position="36"/>
        <end position="215"/>
    </location>
</feature>
<protein>
    <submittedName>
        <fullName evidence="7">FAD-binding protein</fullName>
    </submittedName>
</protein>
<dbReference type="SUPFAM" id="SSF55103">
    <property type="entry name" value="FAD-linked oxidases, C-terminal domain"/>
    <property type="match status" value="1"/>
</dbReference>
<keyword evidence="4" id="KW-0274">FAD</keyword>
<reference evidence="7 8" key="1">
    <citation type="submission" date="2020-01" db="EMBL/GenBank/DDBJ databases">
        <title>Jiella pacifica sp. nov.</title>
        <authorList>
            <person name="Xue Z."/>
            <person name="Zhu S."/>
            <person name="Chen J."/>
            <person name="Yang J."/>
        </authorList>
    </citation>
    <scope>NUCLEOTIDE SEQUENCE [LARGE SCALE GENOMIC DNA]</scope>
    <source>
        <strain evidence="7 8">40Bstr34</strain>
    </source>
</reference>
<evidence type="ECO:0000256" key="2">
    <source>
        <dbReference type="ARBA" id="ARBA00008000"/>
    </source>
</evidence>
<dbReference type="FunFam" id="1.10.45.10:FF:000001">
    <property type="entry name" value="D-lactate dehydrogenase mitochondrial"/>
    <property type="match status" value="1"/>
</dbReference>
<dbReference type="Pfam" id="PF02913">
    <property type="entry name" value="FAD-oxidase_C"/>
    <property type="match status" value="1"/>
</dbReference>
<evidence type="ECO:0000259" key="6">
    <source>
        <dbReference type="PROSITE" id="PS51387"/>
    </source>
</evidence>
<sequence length="466" mass="48605">MNDDCLTALSDILEGGELLLDEADRSRYASDGSGLIGDLPLAVLRPATTERLAGAMALCARARIAMIPQGGRTGLSGGACVTGRAVVISTERMQGVIETDADAMAMTVWAGTPLERVQEAARDKGLDFPVDIGARGSATVGGIIATNAGGIRVLRYGMTRQNVLGLEVVLADGRIISRLGKLVKDNSGLDLKQLFIGAEGALGIITKAVLQLKPHPGEARVVLLAIPDFPAAIACLARARKLFGDRLTAFEGMWPDYWEFVCGKAGLVRRPISGTHGFYVLAEIVGGASTAAEIETWFAALSEEGLVEDGILAQSLAEGRSLWAVREAVGEVDDALGSHINFDLGVASSHLGDFCKACDDRLAGLEGAGQVLKVGHVGDGNVHLLVAHDGRAAVVHAIEGAIYGLVAEWGGAITAEHGIGRLKRDWLHCSRSAEEIALMSILKQALDPAGLLNPGIYPGVAADSAG</sequence>